<dbReference type="AlphaFoldDB" id="A0A5P3MQZ4"/>
<dbReference type="RefSeq" id="WP_126325852.1">
    <property type="nucleotide sequence ID" value="NZ_CP031699.1"/>
</dbReference>
<sequence length="420" mass="46864">MKILLLTNQLAVYAGSEVQILELYRYFKAKNDVVHVYANVFGRPVVQHFAAADLIGNIDDIDVSEYDLVWSQHSLFSRLFKHKQTGKQRISESANQRISESANQRISESANQRISESANPQIDKSNFSLKIISVHLSPFEMFEMSALPYMKKLQANFVANSEETREKLSSFGIPPQQVTVSHNAAPDEFVQANTGLAQLKKIAVISNHPPTEMVEAAKLLGQNGVTVDFIGMRTTQVEITPQLIGGYDVIVTIGKTVQYALLSHKPVYCYDHFGGCGYLNHDNFEIAKHHNFSGRGFSKKNAGEIALELVSLFADSFEFAKNFNQSKDFLLSCFVEKLLANAVDTHITPDLIECIKLSVPAEEKLANLYQGHVGLEKTLVNLYQENIRLKNKLNTAGEQLRAIQGKLSQVASGLQKNEKD</sequence>
<protein>
    <recommendedName>
        <fullName evidence="4">Glycosyltransferase family 1 protein</fullName>
    </recommendedName>
</protein>
<dbReference type="EMBL" id="CP031699">
    <property type="protein sequence ID" value="QEY23485.1"/>
    <property type="molecule type" value="Genomic_DNA"/>
</dbReference>
<gene>
    <name evidence="2" type="ORF">D0T90_02375</name>
</gene>
<dbReference type="KEGG" id="naq:D0T90_02375"/>
<evidence type="ECO:0008006" key="4">
    <source>
        <dbReference type="Google" id="ProtNLM"/>
    </source>
</evidence>
<reference evidence="2 3" key="1">
    <citation type="submission" date="2018-08" db="EMBL/GenBank/DDBJ databases">
        <title>Neisseria animalis ATCC 49930 complete genome.</title>
        <authorList>
            <person name="Veseli I.A."/>
            <person name="Mascarenhas dos Santos A.C."/>
            <person name="Buttler R."/>
            <person name="Pombert J.-F."/>
        </authorList>
    </citation>
    <scope>NUCLEOTIDE SEQUENCE [LARGE SCALE GENOMIC DNA]</scope>
    <source>
        <strain evidence="2 3">ATCC 49930</strain>
    </source>
</reference>
<proteinExistence type="predicted"/>
<dbReference type="Proteomes" id="UP000325536">
    <property type="component" value="Chromosome"/>
</dbReference>
<keyword evidence="3" id="KW-1185">Reference proteome</keyword>
<evidence type="ECO:0000313" key="2">
    <source>
        <dbReference type="EMBL" id="QEY23485.1"/>
    </source>
</evidence>
<evidence type="ECO:0000313" key="3">
    <source>
        <dbReference type="Proteomes" id="UP000325536"/>
    </source>
</evidence>
<feature type="region of interest" description="Disordered" evidence="1">
    <location>
        <begin position="87"/>
        <end position="119"/>
    </location>
</feature>
<name>A0A5P3MQZ4_NEIAN</name>
<evidence type="ECO:0000256" key="1">
    <source>
        <dbReference type="SAM" id="MobiDB-lite"/>
    </source>
</evidence>
<organism evidence="2 3">
    <name type="scientific">Neisseria animalis</name>
    <dbReference type="NCBI Taxonomy" id="492"/>
    <lineage>
        <taxon>Bacteria</taxon>
        <taxon>Pseudomonadati</taxon>
        <taxon>Pseudomonadota</taxon>
        <taxon>Betaproteobacteria</taxon>
        <taxon>Neisseriales</taxon>
        <taxon>Neisseriaceae</taxon>
        <taxon>Neisseria</taxon>
    </lineage>
</organism>
<accession>A0A5P3MQZ4</accession>